<evidence type="ECO:0000313" key="2">
    <source>
        <dbReference type="EMBL" id="QGU07154.1"/>
    </source>
</evidence>
<keyword evidence="1" id="KW-1133">Transmembrane helix</keyword>
<dbReference type="Proteomes" id="UP000424462">
    <property type="component" value="Chromosome"/>
</dbReference>
<keyword evidence="3" id="KW-1185">Reference proteome</keyword>
<sequence length="122" mass="12981">MNEFKPTAFDVFHLFALLLGGGMLMTSLLGRSSLFAGGALIMLGALGVGVVLLLAGSVTWFFSGSTILVGLGMLLSPHREFVHQELVVFPPGAAVLIPGYALVLLGGLSLVVCLRNRWFSYR</sequence>
<proteinExistence type="predicted"/>
<feature type="transmembrane region" description="Helical" evidence="1">
    <location>
        <begin position="42"/>
        <end position="75"/>
    </location>
</feature>
<dbReference type="KEGG" id="cok:COCCU_06050"/>
<keyword evidence="1" id="KW-0812">Transmembrane</keyword>
<feature type="transmembrane region" description="Helical" evidence="1">
    <location>
        <begin position="12"/>
        <end position="30"/>
    </location>
</feature>
<evidence type="ECO:0000313" key="3">
    <source>
        <dbReference type="Proteomes" id="UP000424462"/>
    </source>
</evidence>
<feature type="transmembrane region" description="Helical" evidence="1">
    <location>
        <begin position="95"/>
        <end position="114"/>
    </location>
</feature>
<name>A0A6B8W0V3_9CORY</name>
<dbReference type="RefSeq" id="WP_156230675.1">
    <property type="nucleotide sequence ID" value="NZ_CP046455.1"/>
</dbReference>
<protein>
    <submittedName>
        <fullName evidence="2">Uncharacterized protein</fullName>
    </submittedName>
</protein>
<accession>A0A6B8W0V3</accession>
<dbReference type="EMBL" id="CP046455">
    <property type="protein sequence ID" value="QGU07154.1"/>
    <property type="molecule type" value="Genomic_DNA"/>
</dbReference>
<keyword evidence="1" id="KW-0472">Membrane</keyword>
<dbReference type="AlphaFoldDB" id="A0A6B8W0V3"/>
<evidence type="ECO:0000256" key="1">
    <source>
        <dbReference type="SAM" id="Phobius"/>
    </source>
</evidence>
<reference evidence="2 3" key="1">
    <citation type="submission" date="2019-11" db="EMBL/GenBank/DDBJ databases">
        <title>Complete genome sequence of Corynebacterium kalinowskii 1959, a novel Corynebacterium species isolated from soil of a small paddock in Vilsendorf, Germany.</title>
        <authorList>
            <person name="Schaffert L."/>
            <person name="Ruwe M."/>
            <person name="Milse J."/>
            <person name="Hanuschka K."/>
            <person name="Ortseifen V."/>
            <person name="Droste J."/>
            <person name="Brandt D."/>
            <person name="Schlueter L."/>
            <person name="Kutter Y."/>
            <person name="Vinke S."/>
            <person name="Viehoefer P."/>
            <person name="Jacob L."/>
            <person name="Luebke N.-C."/>
            <person name="Schulte-Berndt E."/>
            <person name="Hain C."/>
            <person name="Linder M."/>
            <person name="Schmidt P."/>
            <person name="Wollenschlaeger L."/>
            <person name="Luttermann T."/>
            <person name="Thieme E."/>
            <person name="Hassa J."/>
            <person name="Haak M."/>
            <person name="Wittchen M."/>
            <person name="Mentz A."/>
            <person name="Persicke M."/>
            <person name="Busche T."/>
            <person name="Ruckert C."/>
        </authorList>
    </citation>
    <scope>NUCLEOTIDE SEQUENCE [LARGE SCALE GENOMIC DNA]</scope>
    <source>
        <strain evidence="2 3">2039</strain>
    </source>
</reference>
<gene>
    <name evidence="2" type="ORF">COCCU_06050</name>
</gene>
<organism evidence="2 3">
    <name type="scientific">Corynebacterium occultum</name>
    <dbReference type="NCBI Taxonomy" id="2675219"/>
    <lineage>
        <taxon>Bacteria</taxon>
        <taxon>Bacillati</taxon>
        <taxon>Actinomycetota</taxon>
        <taxon>Actinomycetes</taxon>
        <taxon>Mycobacteriales</taxon>
        <taxon>Corynebacteriaceae</taxon>
        <taxon>Corynebacterium</taxon>
    </lineage>
</organism>